<evidence type="ECO:0008006" key="3">
    <source>
        <dbReference type="Google" id="ProtNLM"/>
    </source>
</evidence>
<dbReference type="RefSeq" id="WP_267151740.1">
    <property type="nucleotide sequence ID" value="NZ_JAPMLT010000004.1"/>
</dbReference>
<evidence type="ECO:0000313" key="2">
    <source>
        <dbReference type="Proteomes" id="UP001208017"/>
    </source>
</evidence>
<dbReference type="EMBL" id="JAPMLT010000004">
    <property type="protein sequence ID" value="MCX7570496.1"/>
    <property type="molecule type" value="Genomic_DNA"/>
</dbReference>
<dbReference type="Proteomes" id="UP001208017">
    <property type="component" value="Unassembled WGS sequence"/>
</dbReference>
<evidence type="ECO:0000313" key="1">
    <source>
        <dbReference type="EMBL" id="MCX7570496.1"/>
    </source>
</evidence>
<sequence>MKYICLVCNYQGLYDVPYDHRGVPSDEICPCCGFHYGYDDDGFCKNEESYDKWRDEWIKNGCVWFSEGRKPPANWNPAEQLNQKK</sequence>
<reference evidence="1 2" key="1">
    <citation type="submission" date="2022-11" db="EMBL/GenBank/DDBJ databases">
        <title>Study of microbial diversity in lake waters.</title>
        <authorList>
            <person name="Zhang J."/>
        </authorList>
    </citation>
    <scope>NUCLEOTIDE SEQUENCE [LARGE SCALE GENOMIC DNA]</scope>
    <source>
        <strain evidence="1 2">DT12</strain>
    </source>
</reference>
<organism evidence="1 2">
    <name type="scientific">Tumebacillus lacus</name>
    <dbReference type="NCBI Taxonomy" id="2995335"/>
    <lineage>
        <taxon>Bacteria</taxon>
        <taxon>Bacillati</taxon>
        <taxon>Bacillota</taxon>
        <taxon>Bacilli</taxon>
        <taxon>Bacillales</taxon>
        <taxon>Alicyclobacillaceae</taxon>
        <taxon>Tumebacillus</taxon>
    </lineage>
</organism>
<comment type="caution">
    <text evidence="1">The sequence shown here is derived from an EMBL/GenBank/DDBJ whole genome shotgun (WGS) entry which is preliminary data.</text>
</comment>
<accession>A0ABT3X0R2</accession>
<gene>
    <name evidence="1" type="ORF">OS242_11035</name>
</gene>
<proteinExistence type="predicted"/>
<name>A0ABT3X0R2_9BACL</name>
<keyword evidence="2" id="KW-1185">Reference proteome</keyword>
<protein>
    <recommendedName>
        <fullName evidence="3">Rubredoxin-like domain-containing protein</fullName>
    </recommendedName>
</protein>